<reference evidence="2" key="1">
    <citation type="submission" date="2021-06" db="EMBL/GenBank/DDBJ databases">
        <authorList>
            <person name="Huq M.A."/>
        </authorList>
    </citation>
    <scope>NUCLEOTIDE SEQUENCE</scope>
    <source>
        <strain evidence="2">MAH-26</strain>
    </source>
</reference>
<accession>A0A9E2SC66</accession>
<feature type="transmembrane region" description="Helical" evidence="1">
    <location>
        <begin position="7"/>
        <end position="32"/>
    </location>
</feature>
<keyword evidence="1" id="KW-0812">Transmembrane</keyword>
<name>A0A9E2SC66_9BACT</name>
<keyword evidence="1" id="KW-0472">Membrane</keyword>
<evidence type="ECO:0000313" key="3">
    <source>
        <dbReference type="Proteomes" id="UP000812270"/>
    </source>
</evidence>
<keyword evidence="3" id="KW-1185">Reference proteome</keyword>
<proteinExistence type="predicted"/>
<dbReference type="RefSeq" id="WP_217790818.1">
    <property type="nucleotide sequence ID" value="NZ_JAHSPG010000003.1"/>
</dbReference>
<sequence length="111" mass="12834">MENLEEEILLCIALIIARYAVLIGMTICTVRSFSAKKYLTVIIFLSIVVSFFSMIFYQTSTKTIATEFGNVAYVKMPVQYKVLEKEMEFLLIKYYTNESSFLSFIYSDSLL</sequence>
<evidence type="ECO:0000256" key="1">
    <source>
        <dbReference type="SAM" id="Phobius"/>
    </source>
</evidence>
<evidence type="ECO:0000313" key="2">
    <source>
        <dbReference type="EMBL" id="MBV4357205.1"/>
    </source>
</evidence>
<feature type="transmembrane region" description="Helical" evidence="1">
    <location>
        <begin position="38"/>
        <end position="57"/>
    </location>
</feature>
<gene>
    <name evidence="2" type="ORF">KTO63_08620</name>
</gene>
<protein>
    <submittedName>
        <fullName evidence="2">Uncharacterized protein</fullName>
    </submittedName>
</protein>
<dbReference type="Proteomes" id="UP000812270">
    <property type="component" value="Unassembled WGS sequence"/>
</dbReference>
<dbReference type="EMBL" id="JAHSPG010000003">
    <property type="protein sequence ID" value="MBV4357205.1"/>
    <property type="molecule type" value="Genomic_DNA"/>
</dbReference>
<keyword evidence="1" id="KW-1133">Transmembrane helix</keyword>
<comment type="caution">
    <text evidence="2">The sequence shown here is derived from an EMBL/GenBank/DDBJ whole genome shotgun (WGS) entry which is preliminary data.</text>
</comment>
<dbReference type="AlphaFoldDB" id="A0A9E2SC66"/>
<organism evidence="2 3">
    <name type="scientific">Pinibacter aurantiacus</name>
    <dbReference type="NCBI Taxonomy" id="2851599"/>
    <lineage>
        <taxon>Bacteria</taxon>
        <taxon>Pseudomonadati</taxon>
        <taxon>Bacteroidota</taxon>
        <taxon>Chitinophagia</taxon>
        <taxon>Chitinophagales</taxon>
        <taxon>Chitinophagaceae</taxon>
        <taxon>Pinibacter</taxon>
    </lineage>
</organism>